<dbReference type="EMBL" id="LXQA010104861">
    <property type="protein sequence ID" value="MCI17308.1"/>
    <property type="molecule type" value="Genomic_DNA"/>
</dbReference>
<sequence length="37" mass="4224">MADDAAAALFDLVDMGFQPQLDSWELIIELICRDRKL</sequence>
<evidence type="ECO:0000313" key="2">
    <source>
        <dbReference type="Proteomes" id="UP000265520"/>
    </source>
</evidence>
<comment type="caution">
    <text evidence="1">The sequence shown here is derived from an EMBL/GenBank/DDBJ whole genome shotgun (WGS) entry which is preliminary data.</text>
</comment>
<proteinExistence type="predicted"/>
<keyword evidence="2" id="KW-1185">Reference proteome</keyword>
<organism evidence="1 2">
    <name type="scientific">Trifolium medium</name>
    <dbReference type="NCBI Taxonomy" id="97028"/>
    <lineage>
        <taxon>Eukaryota</taxon>
        <taxon>Viridiplantae</taxon>
        <taxon>Streptophyta</taxon>
        <taxon>Embryophyta</taxon>
        <taxon>Tracheophyta</taxon>
        <taxon>Spermatophyta</taxon>
        <taxon>Magnoliopsida</taxon>
        <taxon>eudicotyledons</taxon>
        <taxon>Gunneridae</taxon>
        <taxon>Pentapetalae</taxon>
        <taxon>rosids</taxon>
        <taxon>fabids</taxon>
        <taxon>Fabales</taxon>
        <taxon>Fabaceae</taxon>
        <taxon>Papilionoideae</taxon>
        <taxon>50 kb inversion clade</taxon>
        <taxon>NPAAA clade</taxon>
        <taxon>Hologalegina</taxon>
        <taxon>IRL clade</taxon>
        <taxon>Trifolieae</taxon>
        <taxon>Trifolium</taxon>
    </lineage>
</organism>
<dbReference type="Proteomes" id="UP000265520">
    <property type="component" value="Unassembled WGS sequence"/>
</dbReference>
<feature type="non-terminal residue" evidence="1">
    <location>
        <position position="37"/>
    </location>
</feature>
<dbReference type="AlphaFoldDB" id="A0A392PZN4"/>
<name>A0A392PZN4_9FABA</name>
<reference evidence="1 2" key="1">
    <citation type="journal article" date="2018" name="Front. Plant Sci.">
        <title>Red Clover (Trifolium pratense) and Zigzag Clover (T. medium) - A Picture of Genomic Similarities and Differences.</title>
        <authorList>
            <person name="Dluhosova J."/>
            <person name="Istvanek J."/>
            <person name="Nedelnik J."/>
            <person name="Repkova J."/>
        </authorList>
    </citation>
    <scope>NUCLEOTIDE SEQUENCE [LARGE SCALE GENOMIC DNA]</scope>
    <source>
        <strain evidence="2">cv. 10/8</strain>
        <tissue evidence="1">Leaf</tissue>
    </source>
</reference>
<accession>A0A392PZN4</accession>
<protein>
    <submittedName>
        <fullName evidence="1">Pentatricopeptide repeat-containing protein</fullName>
    </submittedName>
</protein>
<evidence type="ECO:0000313" key="1">
    <source>
        <dbReference type="EMBL" id="MCI17308.1"/>
    </source>
</evidence>